<dbReference type="PANTHER" id="PTHR31302:SF31">
    <property type="entry name" value="PHOSPHODIESTERASE YAEI"/>
    <property type="match status" value="1"/>
</dbReference>
<dbReference type="InterPro" id="IPR051158">
    <property type="entry name" value="Metallophosphoesterase_sf"/>
</dbReference>
<reference evidence="7" key="1">
    <citation type="journal article" date="2019" name="Int. J. Syst. Evol. Microbiol.">
        <title>The Global Catalogue of Microorganisms (GCM) 10K type strain sequencing project: providing services to taxonomists for standard genome sequencing and annotation.</title>
        <authorList>
            <consortium name="The Broad Institute Genomics Platform"/>
            <consortium name="The Broad Institute Genome Sequencing Center for Infectious Disease"/>
            <person name="Wu L."/>
            <person name="Ma J."/>
        </authorList>
    </citation>
    <scope>NUCLEOTIDE SEQUENCE [LARGE SCALE GENOMIC DNA]</scope>
    <source>
        <strain evidence="7">JCM 10696</strain>
    </source>
</reference>
<feature type="domain" description="Calcineurin-like phosphoesterase" evidence="5">
    <location>
        <begin position="232"/>
        <end position="398"/>
    </location>
</feature>
<dbReference type="Proteomes" id="UP001500665">
    <property type="component" value="Unassembled WGS sequence"/>
</dbReference>
<evidence type="ECO:0000256" key="1">
    <source>
        <dbReference type="ARBA" id="ARBA00022723"/>
    </source>
</evidence>
<dbReference type="Gene3D" id="3.60.21.10">
    <property type="match status" value="1"/>
</dbReference>
<evidence type="ECO:0000259" key="5">
    <source>
        <dbReference type="Pfam" id="PF00149"/>
    </source>
</evidence>
<keyword evidence="2" id="KW-0378">Hydrolase</keyword>
<feature type="region of interest" description="Disordered" evidence="3">
    <location>
        <begin position="465"/>
        <end position="501"/>
    </location>
</feature>
<comment type="caution">
    <text evidence="6">The sequence shown here is derived from an EMBL/GenBank/DDBJ whole genome shotgun (WGS) entry which is preliminary data.</text>
</comment>
<organism evidence="6 7">
    <name type="scientific">Actinocorallia libanotica</name>
    <dbReference type="NCBI Taxonomy" id="46162"/>
    <lineage>
        <taxon>Bacteria</taxon>
        <taxon>Bacillati</taxon>
        <taxon>Actinomycetota</taxon>
        <taxon>Actinomycetes</taxon>
        <taxon>Streptosporangiales</taxon>
        <taxon>Thermomonosporaceae</taxon>
        <taxon>Actinocorallia</taxon>
    </lineage>
</organism>
<dbReference type="PANTHER" id="PTHR31302">
    <property type="entry name" value="TRANSMEMBRANE PROTEIN WITH METALLOPHOSPHOESTERASE DOMAIN-RELATED"/>
    <property type="match status" value="1"/>
</dbReference>
<evidence type="ECO:0000256" key="4">
    <source>
        <dbReference type="SAM" id="Phobius"/>
    </source>
</evidence>
<protein>
    <submittedName>
        <fullName evidence="6">Metallophosphoesterase</fullName>
    </submittedName>
</protein>
<dbReference type="InterPro" id="IPR004843">
    <property type="entry name" value="Calcineurin-like_PHP"/>
</dbReference>
<dbReference type="EMBL" id="BAAAHH010000021">
    <property type="protein sequence ID" value="GAA0958753.1"/>
    <property type="molecule type" value="Genomic_DNA"/>
</dbReference>
<keyword evidence="1" id="KW-0479">Metal-binding</keyword>
<dbReference type="CDD" id="cd00838">
    <property type="entry name" value="MPP_superfamily"/>
    <property type="match status" value="1"/>
</dbReference>
<feature type="compositionally biased region" description="Pro residues" evidence="3">
    <location>
        <begin position="491"/>
        <end position="501"/>
    </location>
</feature>
<name>A0ABP4C0L1_9ACTN</name>
<feature type="compositionally biased region" description="Pro residues" evidence="3">
    <location>
        <begin position="470"/>
        <end position="484"/>
    </location>
</feature>
<evidence type="ECO:0000256" key="2">
    <source>
        <dbReference type="ARBA" id="ARBA00022801"/>
    </source>
</evidence>
<evidence type="ECO:0000313" key="6">
    <source>
        <dbReference type="EMBL" id="GAA0958753.1"/>
    </source>
</evidence>
<dbReference type="RefSeq" id="WP_344243152.1">
    <property type="nucleotide sequence ID" value="NZ_BAAAHH010000021.1"/>
</dbReference>
<keyword evidence="4" id="KW-1133">Transmembrane helix</keyword>
<evidence type="ECO:0000313" key="7">
    <source>
        <dbReference type="Proteomes" id="UP001500665"/>
    </source>
</evidence>
<keyword evidence="7" id="KW-1185">Reference proteome</keyword>
<dbReference type="InterPro" id="IPR029052">
    <property type="entry name" value="Metallo-depent_PP-like"/>
</dbReference>
<feature type="transmembrane region" description="Helical" evidence="4">
    <location>
        <begin position="146"/>
        <end position="167"/>
    </location>
</feature>
<keyword evidence="4" id="KW-0472">Membrane</keyword>
<gene>
    <name evidence="6" type="ORF">GCM10009550_47730</name>
</gene>
<dbReference type="SUPFAM" id="SSF56300">
    <property type="entry name" value="Metallo-dependent phosphatases"/>
    <property type="match status" value="1"/>
</dbReference>
<evidence type="ECO:0000256" key="3">
    <source>
        <dbReference type="SAM" id="MobiDB-lite"/>
    </source>
</evidence>
<accession>A0ABP4C0L1</accession>
<sequence length="501" mass="53235">MKRLLHRLFNRRTARWSSLVLIGVAGALAGLLLGGRIQTPVGPADASLSFSLSQDGGTVVDVPPLGSLRLDSHSGPVTLKAQISQLRPAATEKFINDPSAIDALAETITDQIRHGLVWMAVRGALTAFALAFVVALLVYRAWRPALAALTAAAVTLAAFGTAAWLTFRPASVAEPRYTGLLANAPQLVGDVQTVVQRFDEYRGMLAKLVGNVSELYATTSTLPIYEPDPSTLRVLHVSDIHLNPIAWDVIRSITTQFKVEVIIDSGDLTDHGSRAEDRFADNIETLGDVPYVFVRGNHDSPGTQKAVAKNKNAVVLDDETKTVEGLRIYGAGDPRFTPDKTTSDDSLTPEALYAAGVQLATPLRAAPEPPHVAVIHDGNQAKAFDGATPLVLAGHSHRRATELLPQGTRLFVQGSTGGAGLRSLEHETPTKVELSLLYFNRETGGLQAWDDFTLGGLGEQSVQVELHLRPTPPTSASPTSPPASPTATPSASPPTSTPVAP</sequence>
<feature type="transmembrane region" description="Helical" evidence="4">
    <location>
        <begin position="116"/>
        <end position="139"/>
    </location>
</feature>
<dbReference type="Pfam" id="PF00149">
    <property type="entry name" value="Metallophos"/>
    <property type="match status" value="1"/>
</dbReference>
<proteinExistence type="predicted"/>
<keyword evidence="4" id="KW-0812">Transmembrane</keyword>